<feature type="region of interest" description="Disordered" evidence="1">
    <location>
        <begin position="152"/>
        <end position="308"/>
    </location>
</feature>
<gene>
    <name evidence="3" type="ORF">TRUGW13939_06174</name>
</gene>
<name>A0A7H8QY40_TALRU</name>
<dbReference type="CDD" id="cd12087">
    <property type="entry name" value="TM_EGFR-like"/>
    <property type="match status" value="1"/>
</dbReference>
<evidence type="ECO:0000313" key="3">
    <source>
        <dbReference type="EMBL" id="QKX59044.1"/>
    </source>
</evidence>
<sequence>MTYAITTISGLQCTKIARTLVVTTEVWDSTTTSIEIQSWSELPVTTITAQPGSSTAGGDSVSGPSKTSDLTTTATYISTAYDHSATTTFITASKSNWASFPTQEPAETAVNSAGGNSHKNIIPAAVGGSLGALAIIALVFLYIFLRRRKRRKAQWVPDSQPGEKSGRHVQDDQQSLPARELAQGVQRTPVNPFADPPTNLEATPQGTSRTEDSHSEYSNPFNLDRDFDDSPARAAPWGNTSNNSRYSRGLDLRSTNSSFSGRRESLRRTNSSQWRVDRGMSTYSDPFDLERPSTIDSAPTPQKMDGAR</sequence>
<dbReference type="OrthoDB" id="4226070at2759"/>
<evidence type="ECO:0000313" key="4">
    <source>
        <dbReference type="Proteomes" id="UP000509510"/>
    </source>
</evidence>
<dbReference type="EMBL" id="CP055900">
    <property type="protein sequence ID" value="QKX59044.1"/>
    <property type="molecule type" value="Genomic_DNA"/>
</dbReference>
<dbReference type="RefSeq" id="XP_035345222.1">
    <property type="nucleotide sequence ID" value="XM_035489329.1"/>
</dbReference>
<organism evidence="3 4">
    <name type="scientific">Talaromyces rugulosus</name>
    <name type="common">Penicillium rugulosum</name>
    <dbReference type="NCBI Taxonomy" id="121627"/>
    <lineage>
        <taxon>Eukaryota</taxon>
        <taxon>Fungi</taxon>
        <taxon>Dikarya</taxon>
        <taxon>Ascomycota</taxon>
        <taxon>Pezizomycotina</taxon>
        <taxon>Eurotiomycetes</taxon>
        <taxon>Eurotiomycetidae</taxon>
        <taxon>Eurotiales</taxon>
        <taxon>Trichocomaceae</taxon>
        <taxon>Talaromyces</taxon>
        <taxon>Talaromyces sect. Islandici</taxon>
    </lineage>
</organism>
<keyword evidence="2" id="KW-1133">Transmembrane helix</keyword>
<keyword evidence="2" id="KW-0812">Transmembrane</keyword>
<feature type="transmembrane region" description="Helical" evidence="2">
    <location>
        <begin position="121"/>
        <end position="145"/>
    </location>
</feature>
<dbReference type="KEGG" id="trg:TRUGW13939_06174"/>
<accession>A0A7H8QY40</accession>
<reference evidence="4" key="1">
    <citation type="submission" date="2020-06" db="EMBL/GenBank/DDBJ databases">
        <title>A chromosome-scale genome assembly of Talaromyces rugulosus W13939.</title>
        <authorList>
            <person name="Wang B."/>
            <person name="Guo L."/>
            <person name="Ye K."/>
            <person name="Wang L."/>
        </authorList>
    </citation>
    <scope>NUCLEOTIDE SEQUENCE [LARGE SCALE GENOMIC DNA]</scope>
    <source>
        <strain evidence="4">W13939</strain>
    </source>
</reference>
<dbReference type="GeneID" id="55993669"/>
<protein>
    <submittedName>
        <fullName evidence="3">Uncharacterized protein</fullName>
    </submittedName>
</protein>
<keyword evidence="4" id="KW-1185">Reference proteome</keyword>
<dbReference type="AlphaFoldDB" id="A0A7H8QY40"/>
<proteinExistence type="predicted"/>
<feature type="region of interest" description="Disordered" evidence="1">
    <location>
        <begin position="48"/>
        <end position="68"/>
    </location>
</feature>
<keyword evidence="2" id="KW-0472">Membrane</keyword>
<dbReference type="Proteomes" id="UP000509510">
    <property type="component" value="Chromosome III"/>
</dbReference>
<evidence type="ECO:0000256" key="1">
    <source>
        <dbReference type="SAM" id="MobiDB-lite"/>
    </source>
</evidence>
<evidence type="ECO:0000256" key="2">
    <source>
        <dbReference type="SAM" id="Phobius"/>
    </source>
</evidence>